<evidence type="ECO:0000313" key="1">
    <source>
        <dbReference type="EMBL" id="PIK50160.1"/>
    </source>
</evidence>
<organism evidence="1 2">
    <name type="scientific">Stichopus japonicus</name>
    <name type="common">Sea cucumber</name>
    <dbReference type="NCBI Taxonomy" id="307972"/>
    <lineage>
        <taxon>Eukaryota</taxon>
        <taxon>Metazoa</taxon>
        <taxon>Echinodermata</taxon>
        <taxon>Eleutherozoa</taxon>
        <taxon>Echinozoa</taxon>
        <taxon>Holothuroidea</taxon>
        <taxon>Aspidochirotacea</taxon>
        <taxon>Aspidochirotida</taxon>
        <taxon>Stichopodidae</taxon>
        <taxon>Apostichopus</taxon>
    </lineage>
</organism>
<dbReference type="STRING" id="307972.A0A2G8KQE0"/>
<protein>
    <recommendedName>
        <fullName evidence="3">Ig-like domain-containing protein</fullName>
    </recommendedName>
</protein>
<evidence type="ECO:0008006" key="3">
    <source>
        <dbReference type="Google" id="ProtNLM"/>
    </source>
</evidence>
<name>A0A2G8KQE0_STIJA</name>
<comment type="caution">
    <text evidence="1">The sequence shown here is derived from an EMBL/GenBank/DDBJ whole genome shotgun (WGS) entry which is preliminary data.</text>
</comment>
<gene>
    <name evidence="1" type="ORF">BSL78_12958</name>
</gene>
<sequence length="279" mass="31676">MVLEWVFTPPVSPDEISIEDELSKMDNRDDGTSNITLRSSFRVLSQSIHHVTLECRVVDENDGSQHDVTTVEVLFDKNFPVVNGLVHQQHVVLNVKREDKLTCTMNRVSPTMVLEWVFTPPVPPNEISMDNELSKTDNRDGTSNITLSSSFRVLSQSIHYVTLECRVVDENDGSQHDVTTVELLFDNNFPVVNGLVHQQHVVLKVNREDKLTCTMNRVSQTMVLEWVFTPPVSPDEMSMDNELSYTIKGWTSNITLSSSFHVLSQSIHHVTLECRVIVE</sequence>
<keyword evidence="2" id="KW-1185">Reference proteome</keyword>
<dbReference type="Proteomes" id="UP000230750">
    <property type="component" value="Unassembled WGS sequence"/>
</dbReference>
<dbReference type="AlphaFoldDB" id="A0A2G8KQE0"/>
<proteinExistence type="predicted"/>
<accession>A0A2G8KQE0</accession>
<reference evidence="1 2" key="1">
    <citation type="journal article" date="2017" name="PLoS Biol.">
        <title>The sea cucumber genome provides insights into morphological evolution and visceral regeneration.</title>
        <authorList>
            <person name="Zhang X."/>
            <person name="Sun L."/>
            <person name="Yuan J."/>
            <person name="Sun Y."/>
            <person name="Gao Y."/>
            <person name="Zhang L."/>
            <person name="Li S."/>
            <person name="Dai H."/>
            <person name="Hamel J.F."/>
            <person name="Liu C."/>
            <person name="Yu Y."/>
            <person name="Liu S."/>
            <person name="Lin W."/>
            <person name="Guo K."/>
            <person name="Jin S."/>
            <person name="Xu P."/>
            <person name="Storey K.B."/>
            <person name="Huan P."/>
            <person name="Zhang T."/>
            <person name="Zhou Y."/>
            <person name="Zhang J."/>
            <person name="Lin C."/>
            <person name="Li X."/>
            <person name="Xing L."/>
            <person name="Huo D."/>
            <person name="Sun M."/>
            <person name="Wang L."/>
            <person name="Mercier A."/>
            <person name="Li F."/>
            <person name="Yang H."/>
            <person name="Xiang J."/>
        </authorList>
    </citation>
    <scope>NUCLEOTIDE SEQUENCE [LARGE SCALE GENOMIC DNA]</scope>
    <source>
        <strain evidence="1">Shaxun</strain>
        <tissue evidence="1">Muscle</tissue>
    </source>
</reference>
<dbReference type="EMBL" id="MRZV01000431">
    <property type="protein sequence ID" value="PIK50160.1"/>
    <property type="molecule type" value="Genomic_DNA"/>
</dbReference>
<evidence type="ECO:0000313" key="2">
    <source>
        <dbReference type="Proteomes" id="UP000230750"/>
    </source>
</evidence>